<dbReference type="PANTHER" id="PTHR11252">
    <property type="entry name" value="POLYRIBONUCLEOTIDE NUCLEOTIDYLTRANSFERASE"/>
    <property type="match status" value="1"/>
</dbReference>
<name>A0A0E9M1Z3_9BACT</name>
<feature type="domain" description="Exoribonuclease phosphorolytic" evidence="2">
    <location>
        <begin position="14"/>
        <end position="100"/>
    </location>
</feature>
<comment type="caution">
    <text evidence="3">The sequence shown here is derived from an EMBL/GenBank/DDBJ whole genome shotgun (WGS) entry which is preliminary data.</text>
</comment>
<gene>
    <name evidence="3" type="ORF">JCM15548_13898</name>
</gene>
<dbReference type="PANTHER" id="PTHR11252:SF0">
    <property type="entry name" value="POLYRIBONUCLEOTIDE NUCLEOTIDYLTRANSFERASE 1, MITOCHONDRIAL"/>
    <property type="match status" value="1"/>
</dbReference>
<proteinExistence type="predicted"/>
<dbReference type="Proteomes" id="UP000032900">
    <property type="component" value="Unassembled WGS sequence"/>
</dbReference>
<dbReference type="SUPFAM" id="SSF54211">
    <property type="entry name" value="Ribosomal protein S5 domain 2-like"/>
    <property type="match status" value="1"/>
</dbReference>
<dbReference type="AlphaFoldDB" id="A0A0E9M1Z3"/>
<accession>A0A0E9M1Z3</accession>
<dbReference type="GO" id="GO:0005829">
    <property type="term" value="C:cytosol"/>
    <property type="evidence" value="ECO:0007669"/>
    <property type="project" value="TreeGrafter"/>
</dbReference>
<dbReference type="RefSeq" id="WP_227625953.1">
    <property type="nucleotide sequence ID" value="NZ_BAZW01000051.1"/>
</dbReference>
<dbReference type="STRING" id="1236989.JCM15548_13898"/>
<dbReference type="Pfam" id="PF01138">
    <property type="entry name" value="RNase_PH"/>
    <property type="match status" value="1"/>
</dbReference>
<evidence type="ECO:0000313" key="4">
    <source>
        <dbReference type="Proteomes" id="UP000032900"/>
    </source>
</evidence>
<reference evidence="3 4" key="1">
    <citation type="journal article" date="2015" name="Microbes Environ.">
        <title>Distribution and evolution of nitrogen fixation genes in the phylum bacteroidetes.</title>
        <authorList>
            <person name="Inoue J."/>
            <person name="Oshima K."/>
            <person name="Suda W."/>
            <person name="Sakamoto M."/>
            <person name="Iino T."/>
            <person name="Noda S."/>
            <person name="Hongoh Y."/>
            <person name="Hattori M."/>
            <person name="Ohkuma M."/>
        </authorList>
    </citation>
    <scope>NUCLEOTIDE SEQUENCE [LARGE SCALE GENOMIC DNA]</scope>
    <source>
        <strain evidence="3">JCM 15548</strain>
    </source>
</reference>
<dbReference type="InterPro" id="IPR012162">
    <property type="entry name" value="PNPase"/>
</dbReference>
<dbReference type="GO" id="GO:0003723">
    <property type="term" value="F:RNA binding"/>
    <property type="evidence" value="ECO:0007669"/>
    <property type="project" value="UniProtKB-KW"/>
</dbReference>
<dbReference type="GO" id="GO:0004654">
    <property type="term" value="F:polyribonucleotide nucleotidyltransferase activity"/>
    <property type="evidence" value="ECO:0007669"/>
    <property type="project" value="InterPro"/>
</dbReference>
<dbReference type="GO" id="GO:0006402">
    <property type="term" value="P:mRNA catabolic process"/>
    <property type="evidence" value="ECO:0007669"/>
    <property type="project" value="InterPro"/>
</dbReference>
<keyword evidence="3" id="KW-0808">Transferase</keyword>
<protein>
    <submittedName>
        <fullName evidence="3">Polyribonucleotide nucleotidyltransferase</fullName>
    </submittedName>
</protein>
<keyword evidence="1" id="KW-0694">RNA-binding</keyword>
<dbReference type="EMBL" id="BAZW01000051">
    <property type="protein sequence ID" value="GAO31529.1"/>
    <property type="molecule type" value="Genomic_DNA"/>
</dbReference>
<sequence length="113" mass="12449">MITPIEKVIDLGDGRSIVIETGKLAKQADGSVVVRMGNTYLLATVVSAKDAKPGTDFMPLSVEYKEKYAAIGRFPGGFLKREARPSDYEILICRLVDRALGLCFLRTTMRIPL</sequence>
<dbReference type="GO" id="GO:0000175">
    <property type="term" value="F:3'-5'-RNA exonuclease activity"/>
    <property type="evidence" value="ECO:0007669"/>
    <property type="project" value="TreeGrafter"/>
</dbReference>
<evidence type="ECO:0000256" key="1">
    <source>
        <dbReference type="ARBA" id="ARBA00022884"/>
    </source>
</evidence>
<dbReference type="InterPro" id="IPR020568">
    <property type="entry name" value="Ribosomal_Su5_D2-typ_SF"/>
</dbReference>
<dbReference type="InterPro" id="IPR027408">
    <property type="entry name" value="PNPase/RNase_PH_dom_sf"/>
</dbReference>
<evidence type="ECO:0000313" key="3">
    <source>
        <dbReference type="EMBL" id="GAO31529.1"/>
    </source>
</evidence>
<organism evidence="3 4">
    <name type="scientific">Geofilum rubicundum JCM 15548</name>
    <dbReference type="NCBI Taxonomy" id="1236989"/>
    <lineage>
        <taxon>Bacteria</taxon>
        <taxon>Pseudomonadati</taxon>
        <taxon>Bacteroidota</taxon>
        <taxon>Bacteroidia</taxon>
        <taxon>Marinilabiliales</taxon>
        <taxon>Marinilabiliaceae</taxon>
        <taxon>Geofilum</taxon>
    </lineage>
</organism>
<dbReference type="InterPro" id="IPR001247">
    <property type="entry name" value="ExoRNase_PH_dom1"/>
</dbReference>
<keyword evidence="4" id="KW-1185">Reference proteome</keyword>
<dbReference type="Gene3D" id="3.30.230.70">
    <property type="entry name" value="GHMP Kinase, N-terminal domain"/>
    <property type="match status" value="1"/>
</dbReference>
<evidence type="ECO:0000259" key="2">
    <source>
        <dbReference type="Pfam" id="PF01138"/>
    </source>
</evidence>